<dbReference type="Proteomes" id="UP001056429">
    <property type="component" value="Unassembled WGS sequence"/>
</dbReference>
<dbReference type="AlphaFoldDB" id="A0A9J6P185"/>
<protein>
    <submittedName>
        <fullName evidence="1">Peptidase M56</fullName>
    </submittedName>
</protein>
<organism evidence="1 2">
    <name type="scientific">Oceanirhabdus seepicola</name>
    <dbReference type="NCBI Taxonomy" id="2828781"/>
    <lineage>
        <taxon>Bacteria</taxon>
        <taxon>Bacillati</taxon>
        <taxon>Bacillota</taxon>
        <taxon>Clostridia</taxon>
        <taxon>Eubacteriales</taxon>
        <taxon>Clostridiaceae</taxon>
        <taxon>Oceanirhabdus</taxon>
    </lineage>
</organism>
<proteinExistence type="predicted"/>
<dbReference type="EMBL" id="JAGSOJ010000002">
    <property type="protein sequence ID" value="MCM1989857.1"/>
    <property type="molecule type" value="Genomic_DNA"/>
</dbReference>
<keyword evidence="2" id="KW-1185">Reference proteome</keyword>
<comment type="caution">
    <text evidence="1">The sequence shown here is derived from an EMBL/GenBank/DDBJ whole genome shotgun (WGS) entry which is preliminary data.</text>
</comment>
<evidence type="ECO:0000313" key="1">
    <source>
        <dbReference type="EMBL" id="MCM1989857.1"/>
    </source>
</evidence>
<reference evidence="1" key="1">
    <citation type="journal article" date="2021" name="mSystems">
        <title>Bacteria and Archaea Synergistically Convert Glycine Betaine to Biogenic Methane in the Formosa Cold Seep of the South China Sea.</title>
        <authorList>
            <person name="Li L."/>
            <person name="Zhang W."/>
            <person name="Zhang S."/>
            <person name="Song L."/>
            <person name="Sun Q."/>
            <person name="Zhang H."/>
            <person name="Xiang H."/>
            <person name="Dong X."/>
        </authorList>
    </citation>
    <scope>NUCLEOTIDE SEQUENCE</scope>
    <source>
        <strain evidence="1">ZWT</strain>
    </source>
</reference>
<reference evidence="1" key="2">
    <citation type="submission" date="2021-04" db="EMBL/GenBank/DDBJ databases">
        <authorList>
            <person name="Dong X."/>
        </authorList>
    </citation>
    <scope>NUCLEOTIDE SEQUENCE</scope>
    <source>
        <strain evidence="1">ZWT</strain>
    </source>
</reference>
<name>A0A9J6P185_9CLOT</name>
<gene>
    <name evidence="1" type="ORF">KDK92_08905</name>
</gene>
<sequence>MICAIKPSLMSIIIIQSLLYNPTWEIYYNKTYKMSLKYPAEWKLNPEYFNKYSGTDGFFQISASSGKNLSIDDIVKFDVNHLSKPYGTNPNIKKFKIQGVDARLIIPSNDQASEMNNQAALIVTYPKPIVINDTTYSYFVLWADKNHIVEISKTLKFIY</sequence>
<evidence type="ECO:0000313" key="2">
    <source>
        <dbReference type="Proteomes" id="UP001056429"/>
    </source>
</evidence>
<accession>A0A9J6P185</accession>
<dbReference type="RefSeq" id="WP_250858879.1">
    <property type="nucleotide sequence ID" value="NZ_JAGSOJ010000002.1"/>
</dbReference>